<reference evidence="8 9" key="1">
    <citation type="submission" date="2020-05" db="EMBL/GenBank/DDBJ databases">
        <title>Distinct polysaccharide utilization as determinants for interspecies competition between intestinal Prevotella spp.</title>
        <authorList>
            <person name="Galvez E.J.C."/>
            <person name="Iljazovic A."/>
            <person name="Strowig T."/>
        </authorList>
    </citation>
    <scope>NUCLEOTIDE SEQUENCE [LARGE SCALE GENOMIC DNA]</scope>
    <source>
        <strain evidence="8 9">PCHR</strain>
    </source>
</reference>
<keyword evidence="4" id="KW-0808">Transferase</keyword>
<comment type="subcellular location">
    <subcellularLocation>
        <location evidence="1">Cell inner membrane</location>
    </subcellularLocation>
</comment>
<keyword evidence="7" id="KW-1133">Transmembrane helix</keyword>
<keyword evidence="5 7" id="KW-0472">Membrane</keyword>
<evidence type="ECO:0000313" key="8">
    <source>
        <dbReference type="EMBL" id="NPE25235.1"/>
    </source>
</evidence>
<evidence type="ECO:0000256" key="4">
    <source>
        <dbReference type="ARBA" id="ARBA00022679"/>
    </source>
</evidence>
<sequence length="300" mass="35860">MINRISYILTYAMLYIVALIPLNILYIISSGAHFFVCHILRYRKTTIRKNLTYAFPDKTKKEIRKIEKKFYLHICDLFVETVKLLHISNKEMRKRVNIYGCDIVEDLAKQDIPIFVYLSHYGNWEWAQEVKKCYIRPKITAEIYHHIANPVINRIMLKIRSRWNGMLFSQNEAVRNILTLRKTGKSFLIGFISDQRPHHAEDNQWITFLNQPTDMVCGAEILGKRCNAAFLYLDINKVKRGHYHMTFMHLQPSDECRTPYPYTETYMHKLEQTVKECPEYWLWSHKRWAHADSIQRIIKQ</sequence>
<evidence type="ECO:0000256" key="6">
    <source>
        <dbReference type="ARBA" id="ARBA00023315"/>
    </source>
</evidence>
<name>A0ABX2B5I2_9BACT</name>
<evidence type="ECO:0000256" key="2">
    <source>
        <dbReference type="ARBA" id="ARBA00022475"/>
    </source>
</evidence>
<evidence type="ECO:0000256" key="5">
    <source>
        <dbReference type="ARBA" id="ARBA00023136"/>
    </source>
</evidence>
<evidence type="ECO:0000313" key="9">
    <source>
        <dbReference type="Proteomes" id="UP000820977"/>
    </source>
</evidence>
<dbReference type="CDD" id="cd07984">
    <property type="entry name" value="LPLAT_LABLAT-like"/>
    <property type="match status" value="1"/>
</dbReference>
<keyword evidence="7" id="KW-0812">Transmembrane</keyword>
<dbReference type="Pfam" id="PF03279">
    <property type="entry name" value="Lip_A_acyltrans"/>
    <property type="match status" value="1"/>
</dbReference>
<evidence type="ECO:0000256" key="3">
    <source>
        <dbReference type="ARBA" id="ARBA00022519"/>
    </source>
</evidence>
<protein>
    <submittedName>
        <fullName evidence="8">Lipd A biosynthesis protein</fullName>
    </submittedName>
</protein>
<accession>A0ABX2B5I2</accession>
<keyword evidence="3" id="KW-0997">Cell inner membrane</keyword>
<evidence type="ECO:0000256" key="1">
    <source>
        <dbReference type="ARBA" id="ARBA00004533"/>
    </source>
</evidence>
<dbReference type="RefSeq" id="WP_172344724.1">
    <property type="nucleotide sequence ID" value="NZ_CATJFF010000071.1"/>
</dbReference>
<dbReference type="PANTHER" id="PTHR30606:SF10">
    <property type="entry name" value="PHOSPHATIDYLINOSITOL MANNOSIDE ACYLTRANSFERASE"/>
    <property type="match status" value="1"/>
</dbReference>
<dbReference type="EMBL" id="JABKKJ010000009">
    <property type="protein sequence ID" value="NPE25235.1"/>
    <property type="molecule type" value="Genomic_DNA"/>
</dbReference>
<evidence type="ECO:0000256" key="7">
    <source>
        <dbReference type="SAM" id="Phobius"/>
    </source>
</evidence>
<dbReference type="InterPro" id="IPR004960">
    <property type="entry name" value="LipA_acyltrans"/>
</dbReference>
<keyword evidence="6" id="KW-0012">Acyltransferase</keyword>
<organism evidence="8 9">
    <name type="scientific">Xylanibacter caecicola</name>
    <dbReference type="NCBI Taxonomy" id="2736294"/>
    <lineage>
        <taxon>Bacteria</taxon>
        <taxon>Pseudomonadati</taxon>
        <taxon>Bacteroidota</taxon>
        <taxon>Bacteroidia</taxon>
        <taxon>Bacteroidales</taxon>
        <taxon>Prevotellaceae</taxon>
        <taxon>Xylanibacter</taxon>
    </lineage>
</organism>
<keyword evidence="2" id="KW-1003">Cell membrane</keyword>
<dbReference type="Proteomes" id="UP000820977">
    <property type="component" value="Unassembled WGS sequence"/>
</dbReference>
<feature type="transmembrane region" description="Helical" evidence="7">
    <location>
        <begin position="12"/>
        <end position="40"/>
    </location>
</feature>
<comment type="caution">
    <text evidence="8">The sequence shown here is derived from an EMBL/GenBank/DDBJ whole genome shotgun (WGS) entry which is preliminary data.</text>
</comment>
<dbReference type="PANTHER" id="PTHR30606">
    <property type="entry name" value="LIPID A BIOSYNTHESIS LAUROYL ACYLTRANSFERASE"/>
    <property type="match status" value="1"/>
</dbReference>
<proteinExistence type="predicted"/>
<gene>
    <name evidence="8" type="ORF">HPS54_06860</name>
</gene>
<keyword evidence="9" id="KW-1185">Reference proteome</keyword>